<dbReference type="PANTHER" id="PTHR13100:SF10">
    <property type="entry name" value="CELL GROWTH-REGULATING NUCLEOLAR PROTEIN"/>
    <property type="match status" value="1"/>
</dbReference>
<dbReference type="InterPro" id="IPR014898">
    <property type="entry name" value="Znf_C2H2_LYAR"/>
</dbReference>
<accession>A0A0V0R7Z2</accession>
<dbReference type="GO" id="GO:0005730">
    <property type="term" value="C:nucleolus"/>
    <property type="evidence" value="ECO:0007669"/>
    <property type="project" value="TreeGrafter"/>
</dbReference>
<dbReference type="EMBL" id="LDAU01000025">
    <property type="protein sequence ID" value="KRX10594.1"/>
    <property type="molecule type" value="Genomic_DNA"/>
</dbReference>
<sequence>MVTFVCYYCDQTLKKKQLNNHQYQCQRPTKFICIDCKKTFIGGEHESHTNCMTEKEKYWGQYKDGVPGKQKPTQQQNNNNKNNNNNQQKQQQEEEEKKIVDTNENAKKEEKIEEQQVAKKRKLSKQSQNGEESVEFLGWKKEIRKVLKQQKEPVKIKQLKKTLVPLFLKANPESTEEQAVQIFEQKIQNPKYTIENKTITFA</sequence>
<proteinExistence type="predicted"/>
<gene>
    <name evidence="11" type="ORF">PPERSA_05414</name>
</gene>
<evidence type="ECO:0000256" key="2">
    <source>
        <dbReference type="ARBA" id="ARBA00022723"/>
    </source>
</evidence>
<comment type="caution">
    <text evidence="11">The sequence shown here is derived from an EMBL/GenBank/DDBJ whole genome shotgun (WGS) entry which is preliminary data.</text>
</comment>
<feature type="domain" description="Zinc finger C2H2 LYAR-type" evidence="9">
    <location>
        <begin position="31"/>
        <end position="58"/>
    </location>
</feature>
<feature type="compositionally biased region" description="Low complexity" evidence="8">
    <location>
        <begin position="74"/>
        <end position="90"/>
    </location>
</feature>
<feature type="region of interest" description="Disordered" evidence="8">
    <location>
        <begin position="62"/>
        <end position="131"/>
    </location>
</feature>
<keyword evidence="5" id="KW-0862">Zinc</keyword>
<dbReference type="GO" id="GO:0008270">
    <property type="term" value="F:zinc ion binding"/>
    <property type="evidence" value="ECO:0007669"/>
    <property type="project" value="UniProtKB-KW"/>
</dbReference>
<dbReference type="GO" id="GO:0003677">
    <property type="term" value="F:DNA binding"/>
    <property type="evidence" value="ECO:0007669"/>
    <property type="project" value="InterPro"/>
</dbReference>
<keyword evidence="2" id="KW-0479">Metal-binding</keyword>
<dbReference type="AlphaFoldDB" id="A0A0V0R7Z2"/>
<keyword evidence="6" id="KW-0539">Nucleus</keyword>
<dbReference type="PANTHER" id="PTHR13100">
    <property type="entry name" value="CELL GROWTH-REGULATING NUCLEOLAR PROTEIN LYAR"/>
    <property type="match status" value="1"/>
</dbReference>
<dbReference type="InterPro" id="IPR039999">
    <property type="entry name" value="LYAR"/>
</dbReference>
<evidence type="ECO:0000256" key="1">
    <source>
        <dbReference type="ARBA" id="ARBA00004123"/>
    </source>
</evidence>
<comment type="subcellular location">
    <subcellularLocation>
        <location evidence="1">Nucleus</location>
    </subcellularLocation>
</comment>
<evidence type="ECO:0000256" key="8">
    <source>
        <dbReference type="SAM" id="MobiDB-lite"/>
    </source>
</evidence>
<keyword evidence="12" id="KW-1185">Reference proteome</keyword>
<dbReference type="InterPro" id="IPR058719">
    <property type="entry name" value="WHD_LYAR"/>
</dbReference>
<dbReference type="SUPFAM" id="SSF57667">
    <property type="entry name" value="beta-beta-alpha zinc fingers"/>
    <property type="match status" value="2"/>
</dbReference>
<dbReference type="Gene3D" id="3.30.1490.490">
    <property type="match status" value="1"/>
</dbReference>
<dbReference type="GO" id="GO:0006364">
    <property type="term" value="P:rRNA processing"/>
    <property type="evidence" value="ECO:0007669"/>
    <property type="project" value="TreeGrafter"/>
</dbReference>
<dbReference type="OMA" id="HVEHVSC"/>
<evidence type="ECO:0000256" key="6">
    <source>
        <dbReference type="ARBA" id="ARBA00023242"/>
    </source>
</evidence>
<keyword evidence="4 7" id="KW-0863">Zinc-finger</keyword>
<evidence type="ECO:0000313" key="12">
    <source>
        <dbReference type="Proteomes" id="UP000054937"/>
    </source>
</evidence>
<dbReference type="InterPro" id="IPR036236">
    <property type="entry name" value="Znf_C2H2_sf"/>
</dbReference>
<feature type="compositionally biased region" description="Basic and acidic residues" evidence="8">
    <location>
        <begin position="91"/>
        <end position="117"/>
    </location>
</feature>
<evidence type="ECO:0000259" key="10">
    <source>
        <dbReference type="Pfam" id="PF25879"/>
    </source>
</evidence>
<keyword evidence="3" id="KW-0677">Repeat</keyword>
<dbReference type="Proteomes" id="UP000054937">
    <property type="component" value="Unassembled WGS sequence"/>
</dbReference>
<name>A0A0V0R7Z2_PSEPJ</name>
<feature type="domain" description="Cell growth-regulating nucleolar protein-like winged helix" evidence="10">
    <location>
        <begin position="138"/>
        <end position="201"/>
    </location>
</feature>
<evidence type="ECO:0000256" key="3">
    <source>
        <dbReference type="ARBA" id="ARBA00022737"/>
    </source>
</evidence>
<dbReference type="PROSITE" id="PS51804">
    <property type="entry name" value="ZF_C2HC_LYAR"/>
    <property type="match status" value="1"/>
</dbReference>
<dbReference type="GO" id="GO:0000122">
    <property type="term" value="P:negative regulation of transcription by RNA polymerase II"/>
    <property type="evidence" value="ECO:0007669"/>
    <property type="project" value="TreeGrafter"/>
</dbReference>
<organism evidence="11 12">
    <name type="scientific">Pseudocohnilembus persalinus</name>
    <name type="common">Ciliate</name>
    <dbReference type="NCBI Taxonomy" id="266149"/>
    <lineage>
        <taxon>Eukaryota</taxon>
        <taxon>Sar</taxon>
        <taxon>Alveolata</taxon>
        <taxon>Ciliophora</taxon>
        <taxon>Intramacronucleata</taxon>
        <taxon>Oligohymenophorea</taxon>
        <taxon>Scuticociliatia</taxon>
        <taxon>Philasterida</taxon>
        <taxon>Pseudocohnilembidae</taxon>
        <taxon>Pseudocohnilembus</taxon>
    </lineage>
</organism>
<evidence type="ECO:0000313" key="11">
    <source>
        <dbReference type="EMBL" id="KRX10594.1"/>
    </source>
</evidence>
<reference evidence="11 12" key="1">
    <citation type="journal article" date="2015" name="Sci. Rep.">
        <title>Genome of the facultative scuticociliatosis pathogen Pseudocohnilembus persalinus provides insight into its virulence through horizontal gene transfer.</title>
        <authorList>
            <person name="Xiong J."/>
            <person name="Wang G."/>
            <person name="Cheng J."/>
            <person name="Tian M."/>
            <person name="Pan X."/>
            <person name="Warren A."/>
            <person name="Jiang C."/>
            <person name="Yuan D."/>
            <person name="Miao W."/>
        </authorList>
    </citation>
    <scope>NUCLEOTIDE SEQUENCE [LARGE SCALE GENOMIC DNA]</scope>
    <source>
        <strain evidence="11">36N120E</strain>
    </source>
</reference>
<dbReference type="OrthoDB" id="21474at2759"/>
<evidence type="ECO:0000256" key="4">
    <source>
        <dbReference type="ARBA" id="ARBA00022771"/>
    </source>
</evidence>
<dbReference type="Pfam" id="PF08790">
    <property type="entry name" value="zf-LYAR"/>
    <property type="match status" value="1"/>
</dbReference>
<dbReference type="InParanoid" id="A0A0V0R7Z2"/>
<dbReference type="Pfam" id="PF25879">
    <property type="entry name" value="WHD_LYAR"/>
    <property type="match status" value="1"/>
</dbReference>
<evidence type="ECO:0000256" key="5">
    <source>
        <dbReference type="ARBA" id="ARBA00022833"/>
    </source>
</evidence>
<evidence type="ECO:0000256" key="7">
    <source>
        <dbReference type="PROSITE-ProRule" id="PRU01145"/>
    </source>
</evidence>
<protein>
    <submittedName>
        <fullName evidence="11">Uncharacterized protein</fullName>
    </submittedName>
</protein>
<evidence type="ECO:0000259" key="9">
    <source>
        <dbReference type="Pfam" id="PF08790"/>
    </source>
</evidence>